<dbReference type="InterPro" id="IPR012340">
    <property type="entry name" value="NA-bd_OB-fold"/>
</dbReference>
<sequence length="187" mass="21059">MFFEIAMRRQVVLVPHELGNHLHTRRAVFRRLLLDLDTLSCSEDHGYYVAVTTIENLSEGVIRSGSGSVVYWIDFKCIVYMPVAKEIVEAQVSKVTGMGFFADCGPLDEIMVASREMNGFEFRPAEVATFNRWKDLSGNEIGVNAVVRLQIIGFKYIPGERRFRAVGTLNGNFLGHLPDFGKKEPSI</sequence>
<dbReference type="Proteomes" id="UP001497512">
    <property type="component" value="Chromosome 18"/>
</dbReference>
<dbReference type="Gene3D" id="2.40.50.140">
    <property type="entry name" value="Nucleic acid-binding proteins"/>
    <property type="match status" value="1"/>
</dbReference>
<comment type="subcellular location">
    <subcellularLocation>
        <location evidence="1">Nucleus</location>
    </subcellularLocation>
</comment>
<dbReference type="SUPFAM" id="SSF88798">
    <property type="entry name" value="N-terminal, heterodimerisation domain of RBP7 (RpoE)"/>
    <property type="match status" value="1"/>
</dbReference>
<name>A0ABP0U3G1_9BRYO</name>
<evidence type="ECO:0000256" key="2">
    <source>
        <dbReference type="ARBA" id="ARBA00022478"/>
    </source>
</evidence>
<keyword evidence="5" id="KW-1185">Reference proteome</keyword>
<dbReference type="Gene3D" id="3.30.1490.120">
    <property type="entry name" value="RNA polymerase Rpb7-like, N-terminal domain"/>
    <property type="match status" value="1"/>
</dbReference>
<dbReference type="InterPro" id="IPR036898">
    <property type="entry name" value="RNA_pol_Rpb7-like_N_sf"/>
</dbReference>
<keyword evidence="3" id="KW-0804">Transcription</keyword>
<dbReference type="InterPro" id="IPR045113">
    <property type="entry name" value="Rpb7-like"/>
</dbReference>
<evidence type="ECO:0000313" key="5">
    <source>
        <dbReference type="Proteomes" id="UP001497512"/>
    </source>
</evidence>
<evidence type="ECO:0000313" key="4">
    <source>
        <dbReference type="EMBL" id="CAK9211766.1"/>
    </source>
</evidence>
<dbReference type="PANTHER" id="PTHR12709:SF4">
    <property type="entry name" value="DNA-DIRECTED RNA POLYMERASE II SUBUNIT RPB7"/>
    <property type="match status" value="1"/>
</dbReference>
<evidence type="ECO:0000256" key="3">
    <source>
        <dbReference type="ARBA" id="ARBA00023163"/>
    </source>
</evidence>
<protein>
    <submittedName>
        <fullName evidence="4">Uncharacterized protein</fullName>
    </submittedName>
</protein>
<dbReference type="PANTHER" id="PTHR12709">
    <property type="entry name" value="DNA-DIRECTED RNA POLYMERASE II, III"/>
    <property type="match status" value="1"/>
</dbReference>
<evidence type="ECO:0000256" key="1">
    <source>
        <dbReference type="ARBA" id="ARBA00004123"/>
    </source>
</evidence>
<proteinExistence type="predicted"/>
<organism evidence="4 5">
    <name type="scientific">Sphagnum troendelagicum</name>
    <dbReference type="NCBI Taxonomy" id="128251"/>
    <lineage>
        <taxon>Eukaryota</taxon>
        <taxon>Viridiplantae</taxon>
        <taxon>Streptophyta</taxon>
        <taxon>Embryophyta</taxon>
        <taxon>Bryophyta</taxon>
        <taxon>Sphagnophytina</taxon>
        <taxon>Sphagnopsida</taxon>
        <taxon>Sphagnales</taxon>
        <taxon>Sphagnaceae</taxon>
        <taxon>Sphagnum</taxon>
    </lineage>
</organism>
<gene>
    <name evidence="4" type="ORF">CSSPTR1EN2_LOCUS10996</name>
</gene>
<dbReference type="EMBL" id="OZ019910">
    <property type="protein sequence ID" value="CAK9211766.1"/>
    <property type="molecule type" value="Genomic_DNA"/>
</dbReference>
<dbReference type="SUPFAM" id="SSF50249">
    <property type="entry name" value="Nucleic acid-binding proteins"/>
    <property type="match status" value="1"/>
</dbReference>
<accession>A0ABP0U3G1</accession>
<keyword evidence="2" id="KW-0240">DNA-directed RNA polymerase</keyword>
<reference evidence="4" key="1">
    <citation type="submission" date="2024-02" db="EMBL/GenBank/DDBJ databases">
        <authorList>
            <consortium name="ELIXIR-Norway"/>
            <consortium name="Elixir Norway"/>
        </authorList>
    </citation>
    <scope>NUCLEOTIDE SEQUENCE</scope>
</reference>